<proteinExistence type="predicted"/>
<accession>A0A0N1HBG8</accession>
<gene>
    <name evidence="1" type="ORF">AB675_449</name>
</gene>
<evidence type="ECO:0000313" key="1">
    <source>
        <dbReference type="EMBL" id="KPI45955.1"/>
    </source>
</evidence>
<comment type="caution">
    <text evidence="1">The sequence shown here is derived from an EMBL/GenBank/DDBJ whole genome shotgun (WGS) entry which is preliminary data.</text>
</comment>
<dbReference type="GeneID" id="28736510"/>
<dbReference type="OrthoDB" id="4269at2759"/>
<sequence>MPDLELFIIYNNSTSFLGKLGYGFRRLSTTAEHSSACAASDLTHGGSLDSEDEKPEWQAAKKLIPGTVQQLHYDHVPADLKKYVEKSHYDYPCIVGRGSDGRYRHLMDESDINPVSDDTNKFLKVLEAKVKQAGLPWTSIKAPA</sequence>
<name>A0A0N1HBG8_9EURO</name>
<protein>
    <submittedName>
        <fullName evidence="1">Uncharacterized protein</fullName>
    </submittedName>
</protein>
<evidence type="ECO:0000313" key="2">
    <source>
        <dbReference type="Proteomes" id="UP000038010"/>
    </source>
</evidence>
<dbReference type="RefSeq" id="XP_018005918.1">
    <property type="nucleotide sequence ID" value="XM_018144640.1"/>
</dbReference>
<dbReference type="Proteomes" id="UP000038010">
    <property type="component" value="Unassembled WGS sequence"/>
</dbReference>
<dbReference type="AlphaFoldDB" id="A0A0N1HBG8"/>
<dbReference type="VEuPathDB" id="FungiDB:AB675_449"/>
<dbReference type="EMBL" id="LFJN01000001">
    <property type="protein sequence ID" value="KPI45955.1"/>
    <property type="molecule type" value="Genomic_DNA"/>
</dbReference>
<reference evidence="1 2" key="1">
    <citation type="submission" date="2015-06" db="EMBL/GenBank/DDBJ databases">
        <title>Draft genome of the ant-associated black yeast Phialophora attae CBS 131958.</title>
        <authorList>
            <person name="Moreno L.F."/>
            <person name="Stielow B.J."/>
            <person name="de Hoog S."/>
            <person name="Vicente V.A."/>
            <person name="Weiss V.A."/>
            <person name="de Vries M."/>
            <person name="Cruz L.M."/>
            <person name="Souza E.M."/>
        </authorList>
    </citation>
    <scope>NUCLEOTIDE SEQUENCE [LARGE SCALE GENOMIC DNA]</scope>
    <source>
        <strain evidence="1 2">CBS 131958</strain>
    </source>
</reference>
<keyword evidence="2" id="KW-1185">Reference proteome</keyword>
<organism evidence="1 2">
    <name type="scientific">Cyphellophora attinorum</name>
    <dbReference type="NCBI Taxonomy" id="1664694"/>
    <lineage>
        <taxon>Eukaryota</taxon>
        <taxon>Fungi</taxon>
        <taxon>Dikarya</taxon>
        <taxon>Ascomycota</taxon>
        <taxon>Pezizomycotina</taxon>
        <taxon>Eurotiomycetes</taxon>
        <taxon>Chaetothyriomycetidae</taxon>
        <taxon>Chaetothyriales</taxon>
        <taxon>Cyphellophoraceae</taxon>
        <taxon>Cyphellophora</taxon>
    </lineage>
</organism>